<reference evidence="2" key="1">
    <citation type="journal article" date="2023" name="Nat. Commun.">
        <title>Diploid and tetraploid genomes of Acorus and the evolution of monocots.</title>
        <authorList>
            <person name="Ma L."/>
            <person name="Liu K.W."/>
            <person name="Li Z."/>
            <person name="Hsiao Y.Y."/>
            <person name="Qi Y."/>
            <person name="Fu T."/>
            <person name="Tang G.D."/>
            <person name="Zhang D."/>
            <person name="Sun W.H."/>
            <person name="Liu D.K."/>
            <person name="Li Y."/>
            <person name="Chen G.Z."/>
            <person name="Liu X.D."/>
            <person name="Liao X.Y."/>
            <person name="Jiang Y.T."/>
            <person name="Yu X."/>
            <person name="Hao Y."/>
            <person name="Huang J."/>
            <person name="Zhao X.W."/>
            <person name="Ke S."/>
            <person name="Chen Y.Y."/>
            <person name="Wu W.L."/>
            <person name="Hsu J.L."/>
            <person name="Lin Y.F."/>
            <person name="Huang M.D."/>
            <person name="Li C.Y."/>
            <person name="Huang L."/>
            <person name="Wang Z.W."/>
            <person name="Zhao X."/>
            <person name="Zhong W.Y."/>
            <person name="Peng D.H."/>
            <person name="Ahmad S."/>
            <person name="Lan S."/>
            <person name="Zhang J.S."/>
            <person name="Tsai W.C."/>
            <person name="Van de Peer Y."/>
            <person name="Liu Z.J."/>
        </authorList>
    </citation>
    <scope>NUCLEOTIDE SEQUENCE</scope>
    <source>
        <strain evidence="2">SCP</strain>
    </source>
</reference>
<name>A0AAV9A5Z2_ACOGR</name>
<protein>
    <submittedName>
        <fullName evidence="2">Uncharacterized protein</fullName>
    </submittedName>
</protein>
<evidence type="ECO:0000313" key="2">
    <source>
        <dbReference type="EMBL" id="KAK1259598.1"/>
    </source>
</evidence>
<feature type="region of interest" description="Disordered" evidence="1">
    <location>
        <begin position="38"/>
        <end position="98"/>
    </location>
</feature>
<dbReference type="Proteomes" id="UP001179952">
    <property type="component" value="Unassembled WGS sequence"/>
</dbReference>
<evidence type="ECO:0000313" key="3">
    <source>
        <dbReference type="Proteomes" id="UP001179952"/>
    </source>
</evidence>
<comment type="caution">
    <text evidence="2">The sequence shown here is derived from an EMBL/GenBank/DDBJ whole genome shotgun (WGS) entry which is preliminary data.</text>
</comment>
<sequence>MSSRRIDQQSKTHVKSLLHRLNQKQSFDQEISRIIRSYGHGSDDETGGAGAGRPVRLPCSTGGSGGARVLRGAEPVPGGDGPAGRDLRGPEGGTHKADLFPRHARPLQLRLLRILRCHQHQIKTKSGSGCWLHDAFHARSLLPLPFNGLPMA</sequence>
<evidence type="ECO:0000256" key="1">
    <source>
        <dbReference type="SAM" id="MobiDB-lite"/>
    </source>
</evidence>
<accession>A0AAV9A5Z2</accession>
<proteinExistence type="predicted"/>
<gene>
    <name evidence="2" type="ORF">QJS04_geneDACA015386</name>
</gene>
<feature type="compositionally biased region" description="Basic and acidic residues" evidence="1">
    <location>
        <begin position="83"/>
        <end position="98"/>
    </location>
</feature>
<keyword evidence="3" id="KW-1185">Reference proteome</keyword>
<dbReference type="AlphaFoldDB" id="A0AAV9A5Z2"/>
<organism evidence="2 3">
    <name type="scientific">Acorus gramineus</name>
    <name type="common">Dwarf sweet flag</name>
    <dbReference type="NCBI Taxonomy" id="55184"/>
    <lineage>
        <taxon>Eukaryota</taxon>
        <taxon>Viridiplantae</taxon>
        <taxon>Streptophyta</taxon>
        <taxon>Embryophyta</taxon>
        <taxon>Tracheophyta</taxon>
        <taxon>Spermatophyta</taxon>
        <taxon>Magnoliopsida</taxon>
        <taxon>Liliopsida</taxon>
        <taxon>Acoraceae</taxon>
        <taxon>Acorus</taxon>
    </lineage>
</organism>
<reference evidence="2" key="2">
    <citation type="submission" date="2023-06" db="EMBL/GenBank/DDBJ databases">
        <authorList>
            <person name="Ma L."/>
            <person name="Liu K.-W."/>
            <person name="Li Z."/>
            <person name="Hsiao Y.-Y."/>
            <person name="Qi Y."/>
            <person name="Fu T."/>
            <person name="Tang G."/>
            <person name="Zhang D."/>
            <person name="Sun W.-H."/>
            <person name="Liu D.-K."/>
            <person name="Li Y."/>
            <person name="Chen G.-Z."/>
            <person name="Liu X.-D."/>
            <person name="Liao X.-Y."/>
            <person name="Jiang Y.-T."/>
            <person name="Yu X."/>
            <person name="Hao Y."/>
            <person name="Huang J."/>
            <person name="Zhao X.-W."/>
            <person name="Ke S."/>
            <person name="Chen Y.-Y."/>
            <person name="Wu W.-L."/>
            <person name="Hsu J.-L."/>
            <person name="Lin Y.-F."/>
            <person name="Huang M.-D."/>
            <person name="Li C.-Y."/>
            <person name="Huang L."/>
            <person name="Wang Z.-W."/>
            <person name="Zhao X."/>
            <person name="Zhong W.-Y."/>
            <person name="Peng D.-H."/>
            <person name="Ahmad S."/>
            <person name="Lan S."/>
            <person name="Zhang J.-S."/>
            <person name="Tsai W.-C."/>
            <person name="Van De Peer Y."/>
            <person name="Liu Z.-J."/>
        </authorList>
    </citation>
    <scope>NUCLEOTIDE SEQUENCE</scope>
    <source>
        <strain evidence="2">SCP</strain>
        <tissue evidence="2">Leaves</tissue>
    </source>
</reference>
<dbReference type="EMBL" id="JAUJYN010000012">
    <property type="protein sequence ID" value="KAK1259598.1"/>
    <property type="molecule type" value="Genomic_DNA"/>
</dbReference>